<dbReference type="PANTHER" id="PTHR44942">
    <property type="entry name" value="METHYLTRANSF_11 DOMAIN-CONTAINING PROTEIN"/>
    <property type="match status" value="1"/>
</dbReference>
<keyword evidence="2 4" id="KW-0808">Transferase</keyword>
<organism evidence="4 5">
    <name type="scientific">Kribbella jejuensis</name>
    <dbReference type="NCBI Taxonomy" id="236068"/>
    <lineage>
        <taxon>Bacteria</taxon>
        <taxon>Bacillati</taxon>
        <taxon>Actinomycetota</taxon>
        <taxon>Actinomycetes</taxon>
        <taxon>Propionibacteriales</taxon>
        <taxon>Kribbellaceae</taxon>
        <taxon>Kribbella</taxon>
    </lineage>
</organism>
<dbReference type="InterPro" id="IPR051052">
    <property type="entry name" value="Diverse_substrate_MTase"/>
</dbReference>
<accession>A0A542ELK1</accession>
<sequence>MSGMALRGWARTFANGTVVAKLEALNARHPWSHNDHFHSWILANLPERRHSALDVGCGRGELLASLAPHFATVQGADADASMRELAAQRCSGLANVTVQAGEWARTSGPFDLVTMIAVLHHLDVANALRDVRRLLAPNGKFLAVDLAVPSSLRDHAWDLASAVTNPIIGYVKHPWPNPAGKQPPPFPVRDPTQTFDELRDIVDDVMPGAEMRHHLGFRHTIAWTKR</sequence>
<evidence type="ECO:0000256" key="1">
    <source>
        <dbReference type="ARBA" id="ARBA00022603"/>
    </source>
</evidence>
<dbReference type="SUPFAM" id="SSF53335">
    <property type="entry name" value="S-adenosyl-L-methionine-dependent methyltransferases"/>
    <property type="match status" value="1"/>
</dbReference>
<protein>
    <submittedName>
        <fullName evidence="4">Methyltransferase family protein</fullName>
    </submittedName>
</protein>
<dbReference type="EMBL" id="VFMM01000001">
    <property type="protein sequence ID" value="TQJ16221.1"/>
    <property type="molecule type" value="Genomic_DNA"/>
</dbReference>
<keyword evidence="5" id="KW-1185">Reference proteome</keyword>
<gene>
    <name evidence="4" type="ORF">FB475_0310</name>
</gene>
<evidence type="ECO:0000313" key="5">
    <source>
        <dbReference type="Proteomes" id="UP000316298"/>
    </source>
</evidence>
<dbReference type="InterPro" id="IPR029063">
    <property type="entry name" value="SAM-dependent_MTases_sf"/>
</dbReference>
<evidence type="ECO:0000256" key="2">
    <source>
        <dbReference type="ARBA" id="ARBA00022679"/>
    </source>
</evidence>
<proteinExistence type="predicted"/>
<evidence type="ECO:0000259" key="3">
    <source>
        <dbReference type="Pfam" id="PF08242"/>
    </source>
</evidence>
<dbReference type="GO" id="GO:0008168">
    <property type="term" value="F:methyltransferase activity"/>
    <property type="evidence" value="ECO:0007669"/>
    <property type="project" value="UniProtKB-KW"/>
</dbReference>
<dbReference type="GO" id="GO:0032259">
    <property type="term" value="P:methylation"/>
    <property type="evidence" value="ECO:0007669"/>
    <property type="project" value="UniProtKB-KW"/>
</dbReference>
<dbReference type="Proteomes" id="UP000316298">
    <property type="component" value="Unassembled WGS sequence"/>
</dbReference>
<keyword evidence="1 4" id="KW-0489">Methyltransferase</keyword>
<dbReference type="CDD" id="cd02440">
    <property type="entry name" value="AdoMet_MTases"/>
    <property type="match status" value="1"/>
</dbReference>
<dbReference type="Gene3D" id="3.40.50.150">
    <property type="entry name" value="Vaccinia Virus protein VP39"/>
    <property type="match status" value="1"/>
</dbReference>
<dbReference type="AlphaFoldDB" id="A0A542ELK1"/>
<evidence type="ECO:0000313" key="4">
    <source>
        <dbReference type="EMBL" id="TQJ16221.1"/>
    </source>
</evidence>
<dbReference type="Pfam" id="PF08242">
    <property type="entry name" value="Methyltransf_12"/>
    <property type="match status" value="1"/>
</dbReference>
<dbReference type="InterPro" id="IPR013217">
    <property type="entry name" value="Methyltransf_12"/>
</dbReference>
<feature type="domain" description="Methyltransferase type 12" evidence="3">
    <location>
        <begin position="53"/>
        <end position="141"/>
    </location>
</feature>
<dbReference type="PANTHER" id="PTHR44942:SF4">
    <property type="entry name" value="METHYLTRANSFERASE TYPE 11 DOMAIN-CONTAINING PROTEIN"/>
    <property type="match status" value="1"/>
</dbReference>
<comment type="caution">
    <text evidence="4">The sequence shown here is derived from an EMBL/GenBank/DDBJ whole genome shotgun (WGS) entry which is preliminary data.</text>
</comment>
<reference evidence="4 5" key="1">
    <citation type="submission" date="2019-06" db="EMBL/GenBank/DDBJ databases">
        <title>Sequencing the genomes of 1000 actinobacteria strains.</title>
        <authorList>
            <person name="Klenk H.-P."/>
        </authorList>
    </citation>
    <scope>NUCLEOTIDE SEQUENCE [LARGE SCALE GENOMIC DNA]</scope>
    <source>
        <strain evidence="4 5">DSM 17305</strain>
    </source>
</reference>
<name>A0A542ELK1_9ACTN</name>